<dbReference type="AlphaFoldDB" id="A0A8K0E5D3"/>
<dbReference type="InterPro" id="IPR035892">
    <property type="entry name" value="C2_domain_sf"/>
</dbReference>
<dbReference type="InterPro" id="IPR000008">
    <property type="entry name" value="C2_dom"/>
</dbReference>
<dbReference type="PANTHER" id="PTHR32246">
    <property type="entry name" value="INGRESSION PROTEIN FIC1"/>
    <property type="match status" value="1"/>
</dbReference>
<evidence type="ECO:0000259" key="2">
    <source>
        <dbReference type="PROSITE" id="PS50004"/>
    </source>
</evidence>
<keyword evidence="4" id="KW-1185">Reference proteome</keyword>
<feature type="compositionally biased region" description="Low complexity" evidence="1">
    <location>
        <begin position="189"/>
        <end position="205"/>
    </location>
</feature>
<dbReference type="PROSITE" id="PS50004">
    <property type="entry name" value="C2"/>
    <property type="match status" value="1"/>
</dbReference>
<dbReference type="CDD" id="cd04051">
    <property type="entry name" value="C2_SRC2_like"/>
    <property type="match status" value="1"/>
</dbReference>
<dbReference type="Pfam" id="PF00168">
    <property type="entry name" value="C2"/>
    <property type="match status" value="1"/>
</dbReference>
<proteinExistence type="predicted"/>
<dbReference type="SUPFAM" id="SSF49562">
    <property type="entry name" value="C2 domain (Calcium/lipid-binding domain, CaLB)"/>
    <property type="match status" value="1"/>
</dbReference>
<gene>
    <name evidence="3" type="ORF">FNV43_RR18197</name>
</gene>
<dbReference type="PANTHER" id="PTHR32246:SF69">
    <property type="entry name" value="CALCIUM-DEPENDENT LIPID-BINDING (CALB DOMAIN) FAMILY PROTEIN"/>
    <property type="match status" value="1"/>
</dbReference>
<accession>A0A8K0E5D3</accession>
<dbReference type="GO" id="GO:0006952">
    <property type="term" value="P:defense response"/>
    <property type="evidence" value="ECO:0007669"/>
    <property type="project" value="InterPro"/>
</dbReference>
<dbReference type="OrthoDB" id="1909968at2759"/>
<protein>
    <recommendedName>
        <fullName evidence="2">C2 domain-containing protein</fullName>
    </recommendedName>
</protein>
<evidence type="ECO:0000313" key="4">
    <source>
        <dbReference type="Proteomes" id="UP000796880"/>
    </source>
</evidence>
<evidence type="ECO:0000256" key="1">
    <source>
        <dbReference type="SAM" id="MobiDB-lite"/>
    </source>
</evidence>
<dbReference type="EMBL" id="VOIH02000008">
    <property type="protein sequence ID" value="KAF3439919.1"/>
    <property type="molecule type" value="Genomic_DNA"/>
</dbReference>
<sequence>MKKEDGKRWCVMEINLISAQGLKLPSGQLWRMQTYALAWTDPSVKLRTGIDRVGGENPTWNDRFLFQVTPEFLTSETSGVSVEIYAVNCLRDTLIGTVRFLIGNFLDIHAKIPSFTALQIRRPSGRFHGVLNIGATVMSGSDFPALRDKSAVCYRDLMGKSHRLRRRKDRGRESENCCRESPAHSWFESPVHSDSSESSTSSSSSTAFKDLNAIRDVAGSRSLKTSSYAAGLLCGLVLQRKVHLHPCDQNIDVFSGPKDE</sequence>
<dbReference type="SMART" id="SM00239">
    <property type="entry name" value="C2"/>
    <property type="match status" value="1"/>
</dbReference>
<feature type="domain" description="C2" evidence="2">
    <location>
        <begin position="1"/>
        <end position="116"/>
    </location>
</feature>
<dbReference type="Proteomes" id="UP000796880">
    <property type="component" value="Unassembled WGS sequence"/>
</dbReference>
<name>A0A8K0E5D3_9ROSA</name>
<organism evidence="3 4">
    <name type="scientific">Rhamnella rubrinervis</name>
    <dbReference type="NCBI Taxonomy" id="2594499"/>
    <lineage>
        <taxon>Eukaryota</taxon>
        <taxon>Viridiplantae</taxon>
        <taxon>Streptophyta</taxon>
        <taxon>Embryophyta</taxon>
        <taxon>Tracheophyta</taxon>
        <taxon>Spermatophyta</taxon>
        <taxon>Magnoliopsida</taxon>
        <taxon>eudicotyledons</taxon>
        <taxon>Gunneridae</taxon>
        <taxon>Pentapetalae</taxon>
        <taxon>rosids</taxon>
        <taxon>fabids</taxon>
        <taxon>Rosales</taxon>
        <taxon>Rhamnaceae</taxon>
        <taxon>rhamnoid group</taxon>
        <taxon>Rhamneae</taxon>
        <taxon>Rhamnella</taxon>
    </lineage>
</organism>
<dbReference type="InterPro" id="IPR044750">
    <property type="entry name" value="C2_SRC2/BAP"/>
</dbReference>
<feature type="region of interest" description="Disordered" evidence="1">
    <location>
        <begin position="186"/>
        <end position="205"/>
    </location>
</feature>
<evidence type="ECO:0000313" key="3">
    <source>
        <dbReference type="EMBL" id="KAF3439919.1"/>
    </source>
</evidence>
<dbReference type="Gene3D" id="2.60.40.150">
    <property type="entry name" value="C2 domain"/>
    <property type="match status" value="1"/>
</dbReference>
<comment type="caution">
    <text evidence="3">The sequence shown here is derived from an EMBL/GenBank/DDBJ whole genome shotgun (WGS) entry which is preliminary data.</text>
</comment>
<reference evidence="3" key="1">
    <citation type="submission" date="2020-03" db="EMBL/GenBank/DDBJ databases">
        <title>A high-quality chromosome-level genome assembly of a woody plant with both climbing and erect habits, Rhamnella rubrinervis.</title>
        <authorList>
            <person name="Lu Z."/>
            <person name="Yang Y."/>
            <person name="Zhu X."/>
            <person name="Sun Y."/>
        </authorList>
    </citation>
    <scope>NUCLEOTIDE SEQUENCE</scope>
    <source>
        <strain evidence="3">BYM</strain>
        <tissue evidence="3">Leaf</tissue>
    </source>
</reference>